<evidence type="ECO:0000259" key="7">
    <source>
        <dbReference type="Pfam" id="PF12698"/>
    </source>
</evidence>
<feature type="transmembrane region" description="Helical" evidence="6">
    <location>
        <begin position="634"/>
        <end position="654"/>
    </location>
</feature>
<dbReference type="NCBIfam" id="TIGR03057">
    <property type="entry name" value="xxxLxxG_by_4"/>
    <property type="match status" value="3"/>
</dbReference>
<keyword evidence="4 6" id="KW-0472">Membrane</keyword>
<feature type="transmembrane region" description="Helical" evidence="6">
    <location>
        <begin position="20"/>
        <end position="42"/>
    </location>
</feature>
<evidence type="ECO:0000256" key="2">
    <source>
        <dbReference type="ARBA" id="ARBA00022692"/>
    </source>
</evidence>
<accession>A0ABW1IK59</accession>
<dbReference type="Gene3D" id="1.10.287.950">
    <property type="entry name" value="Methyl-accepting chemotaxis protein"/>
    <property type="match status" value="2"/>
</dbReference>
<comment type="subcellular location">
    <subcellularLocation>
        <location evidence="1">Membrane</location>
        <topology evidence="1">Multi-pass membrane protein</topology>
    </subcellularLocation>
</comment>
<name>A0ABW1IK59_9BACL</name>
<dbReference type="InterPro" id="IPR023908">
    <property type="entry name" value="xxxLxxG_rpt"/>
</dbReference>
<keyword evidence="2 6" id="KW-0812">Transmembrane</keyword>
<feature type="transmembrane region" description="Helical" evidence="6">
    <location>
        <begin position="544"/>
        <end position="569"/>
    </location>
</feature>
<feature type="transmembrane region" description="Helical" evidence="6">
    <location>
        <begin position="576"/>
        <end position="595"/>
    </location>
</feature>
<dbReference type="PANTHER" id="PTHR43077">
    <property type="entry name" value="TRANSPORT PERMEASE YVFS-RELATED"/>
    <property type="match status" value="1"/>
</dbReference>
<organism evidence="8 9">
    <name type="scientific">Marinicrinis lubricantis</name>
    <dbReference type="NCBI Taxonomy" id="2086470"/>
    <lineage>
        <taxon>Bacteria</taxon>
        <taxon>Bacillati</taxon>
        <taxon>Bacillota</taxon>
        <taxon>Bacilli</taxon>
        <taxon>Bacillales</taxon>
        <taxon>Paenibacillaceae</taxon>
    </lineage>
</organism>
<evidence type="ECO:0000256" key="5">
    <source>
        <dbReference type="SAM" id="Coils"/>
    </source>
</evidence>
<keyword evidence="3 6" id="KW-1133">Transmembrane helix</keyword>
<dbReference type="InterPro" id="IPR017501">
    <property type="entry name" value="Phage_infect_YhgE_C"/>
</dbReference>
<feature type="coiled-coil region" evidence="5">
    <location>
        <begin position="265"/>
        <end position="292"/>
    </location>
</feature>
<dbReference type="NCBIfam" id="TIGR03062">
    <property type="entry name" value="pip_yhgE_Cterm"/>
    <property type="match status" value="1"/>
</dbReference>
<protein>
    <submittedName>
        <fullName evidence="8">YhgE/Pip family protein</fullName>
    </submittedName>
</protein>
<dbReference type="Proteomes" id="UP001596250">
    <property type="component" value="Unassembled WGS sequence"/>
</dbReference>
<evidence type="ECO:0000256" key="6">
    <source>
        <dbReference type="SAM" id="Phobius"/>
    </source>
</evidence>
<evidence type="ECO:0000256" key="3">
    <source>
        <dbReference type="ARBA" id="ARBA00022989"/>
    </source>
</evidence>
<evidence type="ECO:0000313" key="9">
    <source>
        <dbReference type="Proteomes" id="UP001596250"/>
    </source>
</evidence>
<dbReference type="InterPro" id="IPR013525">
    <property type="entry name" value="ABC2_TM"/>
</dbReference>
<keyword evidence="9" id="KW-1185">Reference proteome</keyword>
<dbReference type="PANTHER" id="PTHR43077:SF5">
    <property type="entry name" value="PHAGE INFECTION PROTEIN"/>
    <property type="match status" value="1"/>
</dbReference>
<dbReference type="SUPFAM" id="SSF58104">
    <property type="entry name" value="Methyl-accepting chemotaxis protein (MCP) signaling domain"/>
    <property type="match status" value="1"/>
</dbReference>
<evidence type="ECO:0000256" key="4">
    <source>
        <dbReference type="ARBA" id="ARBA00023136"/>
    </source>
</evidence>
<evidence type="ECO:0000256" key="1">
    <source>
        <dbReference type="ARBA" id="ARBA00004141"/>
    </source>
</evidence>
<evidence type="ECO:0000313" key="8">
    <source>
        <dbReference type="EMBL" id="MFC5985456.1"/>
    </source>
</evidence>
<comment type="caution">
    <text evidence="8">The sequence shown here is derived from an EMBL/GenBank/DDBJ whole genome shotgun (WGS) entry which is preliminary data.</text>
</comment>
<reference evidence="9" key="1">
    <citation type="journal article" date="2019" name="Int. J. Syst. Evol. Microbiol.">
        <title>The Global Catalogue of Microorganisms (GCM) 10K type strain sequencing project: providing services to taxonomists for standard genome sequencing and annotation.</title>
        <authorList>
            <consortium name="The Broad Institute Genomics Platform"/>
            <consortium name="The Broad Institute Genome Sequencing Center for Infectious Disease"/>
            <person name="Wu L."/>
            <person name="Ma J."/>
        </authorList>
    </citation>
    <scope>NUCLEOTIDE SEQUENCE [LARGE SCALE GENOMIC DNA]</scope>
    <source>
        <strain evidence="9">CCM 8749</strain>
    </source>
</reference>
<proteinExistence type="predicted"/>
<keyword evidence="5" id="KW-0175">Coiled coil</keyword>
<feature type="domain" description="ABC-2 type transporter transmembrane" evidence="7">
    <location>
        <begin position="24"/>
        <end position="210"/>
    </location>
</feature>
<feature type="transmembrane region" description="Helical" evidence="6">
    <location>
        <begin position="476"/>
        <end position="498"/>
    </location>
</feature>
<dbReference type="RefSeq" id="WP_379892309.1">
    <property type="nucleotide sequence ID" value="NZ_CBCSCT010000050.1"/>
</dbReference>
<dbReference type="NCBIfam" id="TIGR03061">
    <property type="entry name" value="pip_yhgE_Nterm"/>
    <property type="match status" value="1"/>
</dbReference>
<feature type="domain" description="ABC-2 type transporter transmembrane" evidence="7">
    <location>
        <begin position="422"/>
        <end position="649"/>
    </location>
</feature>
<dbReference type="Gene3D" id="3.40.1710.10">
    <property type="entry name" value="abc type-2 transporter like domain"/>
    <property type="match status" value="1"/>
</dbReference>
<dbReference type="InterPro" id="IPR051328">
    <property type="entry name" value="T7SS_ABC-Transporter"/>
</dbReference>
<sequence>MRNWSGKLEWASIIKNKKVLIPVIAVLFVPLLYSSLFLWAFWDPYAKMDVIPVAIVNEDLGAELNGEEIHIGSDLVEQLKQNEEFQWVFTDHQEAQEGMEENEYYMEIRIPADFSSRAASVMDEQPVKAQLQFIPNESYNFLSAQIGGTAVKELRTKLSEQLSEAYAEAIFQNVTALAQGLSQAADGAQRIYNGTEELSAGAEQIDTYLSELSAASASLRAGSGELQSGVTQLQTGTTQLQTGTEQLSSGLEQLNGKHQQIITGGEQLQQGLQQMQDSLTSAESQMSQLQTGAGQLAEGLAQWMDAHPELADDASLQSFLKYSQQIAAGIDRTAQGQSDLKNGLEQANSSTGTLVDGMKQFGSKLSEAYEGSTGVVSGVQQLATGENKLLQGVKEYAAGVDTYTTGVDQLAQGSGSLRDGSDQLVQGADELYTKLADAVEQTSAIHGSDPLYKMVANPVEIQEQKFTQVPNYGTGFAPYFISLGLFVGALLFTIVFNVKKPVSEPKSGWSWFLGKWSVLAPIGIIQALLVDVIVLGILKLEVQSVWQFIGLSMLTSLTFMALIQFLVTIFADAGRFLAIIILILQLTTSAGTFPLELIPNFLQHFNKLLPMTYSVFGFKAAISSGNTGQFWDNVMVLLVFAVVLAALTFVYLTVVKKKSGTVTEQTV</sequence>
<gene>
    <name evidence="8" type="ORF">ACFPXP_03255</name>
</gene>
<dbReference type="InterPro" id="IPR017500">
    <property type="entry name" value="Phage_infect_YhgE_N"/>
</dbReference>
<dbReference type="Pfam" id="PF12698">
    <property type="entry name" value="ABC2_membrane_3"/>
    <property type="match status" value="2"/>
</dbReference>
<dbReference type="EMBL" id="JBHSQV010000026">
    <property type="protein sequence ID" value="MFC5985456.1"/>
    <property type="molecule type" value="Genomic_DNA"/>
</dbReference>
<feature type="transmembrane region" description="Helical" evidence="6">
    <location>
        <begin position="518"/>
        <end position="538"/>
    </location>
</feature>